<dbReference type="Pfam" id="PF01934">
    <property type="entry name" value="HepT-like"/>
    <property type="match status" value="1"/>
</dbReference>
<dbReference type="PANTHER" id="PTHR34139:SF1">
    <property type="entry name" value="RNASE MJ1380-RELATED"/>
    <property type="match status" value="1"/>
</dbReference>
<name>A0A1I1NNR2_9GAMM</name>
<keyword evidence="4" id="KW-0547">Nucleotide-binding</keyword>
<dbReference type="GO" id="GO:0004540">
    <property type="term" value="F:RNA nuclease activity"/>
    <property type="evidence" value="ECO:0007669"/>
    <property type="project" value="InterPro"/>
</dbReference>
<dbReference type="GO" id="GO:0110001">
    <property type="term" value="C:toxin-antitoxin complex"/>
    <property type="evidence" value="ECO:0007669"/>
    <property type="project" value="InterPro"/>
</dbReference>
<dbReference type="Proteomes" id="UP000198611">
    <property type="component" value="Unassembled WGS sequence"/>
</dbReference>
<dbReference type="EMBL" id="FOMJ01000001">
    <property type="protein sequence ID" value="SFC97118.1"/>
    <property type="molecule type" value="Genomic_DNA"/>
</dbReference>
<keyword evidence="5" id="KW-0378">Hydrolase</keyword>
<dbReference type="InterPro" id="IPR051813">
    <property type="entry name" value="HepT_RNase_toxin"/>
</dbReference>
<keyword evidence="1" id="KW-0597">Phosphoprotein</keyword>
<evidence type="ECO:0000256" key="6">
    <source>
        <dbReference type="ARBA" id="ARBA00024207"/>
    </source>
</evidence>
<dbReference type="GO" id="GO:0000166">
    <property type="term" value="F:nucleotide binding"/>
    <property type="evidence" value="ECO:0007669"/>
    <property type="project" value="UniProtKB-KW"/>
</dbReference>
<dbReference type="OrthoDB" id="4829434at2"/>
<evidence type="ECO:0000256" key="4">
    <source>
        <dbReference type="ARBA" id="ARBA00022741"/>
    </source>
</evidence>
<keyword evidence="2" id="KW-1277">Toxin-antitoxin system</keyword>
<reference evidence="7 8" key="1">
    <citation type="submission" date="2016-10" db="EMBL/GenBank/DDBJ databases">
        <authorList>
            <person name="de Groot N.N."/>
        </authorList>
    </citation>
    <scope>NUCLEOTIDE SEQUENCE [LARGE SCALE GENOMIC DNA]</scope>
    <source>
        <strain evidence="7 8">HL3</strain>
    </source>
</reference>
<accession>A0A1I1NNR2</accession>
<protein>
    <submittedName>
        <fullName evidence="7">Uncharacterized conserved protein, contains HEPN domain</fullName>
    </submittedName>
</protein>
<evidence type="ECO:0000256" key="5">
    <source>
        <dbReference type="ARBA" id="ARBA00022801"/>
    </source>
</evidence>
<dbReference type="RefSeq" id="WP_093426962.1">
    <property type="nucleotide sequence ID" value="NZ_FOMJ01000001.1"/>
</dbReference>
<dbReference type="AlphaFoldDB" id="A0A1I1NNR2"/>
<comment type="similarity">
    <text evidence="6">Belongs to the HepT RNase toxin family.</text>
</comment>
<dbReference type="PANTHER" id="PTHR34139">
    <property type="entry name" value="UPF0331 PROTEIN MJ0127"/>
    <property type="match status" value="1"/>
</dbReference>
<keyword evidence="3" id="KW-0540">Nuclease</keyword>
<evidence type="ECO:0000256" key="2">
    <source>
        <dbReference type="ARBA" id="ARBA00022649"/>
    </source>
</evidence>
<gene>
    <name evidence="7" type="ORF">SAMN05660831_00283</name>
</gene>
<evidence type="ECO:0000256" key="3">
    <source>
        <dbReference type="ARBA" id="ARBA00022722"/>
    </source>
</evidence>
<dbReference type="STRING" id="1123397.SAMN05660831_00283"/>
<dbReference type="GO" id="GO:0016787">
    <property type="term" value="F:hydrolase activity"/>
    <property type="evidence" value="ECO:0007669"/>
    <property type="project" value="UniProtKB-KW"/>
</dbReference>
<dbReference type="Gene3D" id="1.20.120.580">
    <property type="entry name" value="bsu32300-like"/>
    <property type="match status" value="1"/>
</dbReference>
<evidence type="ECO:0000313" key="8">
    <source>
        <dbReference type="Proteomes" id="UP000198611"/>
    </source>
</evidence>
<dbReference type="InterPro" id="IPR037038">
    <property type="entry name" value="HepT-like_sf"/>
</dbReference>
<evidence type="ECO:0000256" key="1">
    <source>
        <dbReference type="ARBA" id="ARBA00022553"/>
    </source>
</evidence>
<dbReference type="InterPro" id="IPR008201">
    <property type="entry name" value="HepT-like"/>
</dbReference>
<evidence type="ECO:0000313" key="7">
    <source>
        <dbReference type="EMBL" id="SFC97118.1"/>
    </source>
</evidence>
<sequence>MHRDPRAYLWDAREAALRVAEFTEGASEERYLGDALLRSAVERQLEIVGEALGQLEKHFPGVAESIPDLRAAVNLRNILIHGYAKLNHRIVWRTVHEDLPRMAGELSRLLENWEG</sequence>
<organism evidence="7 8">
    <name type="scientific">Thiohalospira halophila DSM 15071</name>
    <dbReference type="NCBI Taxonomy" id="1123397"/>
    <lineage>
        <taxon>Bacteria</taxon>
        <taxon>Pseudomonadati</taxon>
        <taxon>Pseudomonadota</taxon>
        <taxon>Gammaproteobacteria</taxon>
        <taxon>Thiohalospirales</taxon>
        <taxon>Thiohalospiraceae</taxon>
        <taxon>Thiohalospira</taxon>
    </lineage>
</organism>
<proteinExistence type="inferred from homology"/>
<keyword evidence="8" id="KW-1185">Reference proteome</keyword>